<evidence type="ECO:0000256" key="1">
    <source>
        <dbReference type="SAM" id="MobiDB-lite"/>
    </source>
</evidence>
<dbReference type="KEGG" id="char:105898552"/>
<dbReference type="GO" id="GO:0046935">
    <property type="term" value="F:1-phosphatidylinositol-3-kinase regulator activity"/>
    <property type="evidence" value="ECO:0007669"/>
    <property type="project" value="InterPro"/>
</dbReference>
<keyword evidence="2" id="KW-1185">Reference proteome</keyword>
<dbReference type="Pfam" id="PF10486">
    <property type="entry name" value="PI3K_1B_p101"/>
    <property type="match status" value="2"/>
</dbReference>
<dbReference type="GeneID" id="105898552"/>
<evidence type="ECO:0000313" key="4">
    <source>
        <dbReference type="RefSeq" id="XP_031427419.1"/>
    </source>
</evidence>
<evidence type="ECO:0000313" key="3">
    <source>
        <dbReference type="RefSeq" id="XP_031427412.1"/>
    </source>
</evidence>
<accession>A0A6P8FW49</accession>
<dbReference type="AlphaFoldDB" id="A0A6P8FW49"/>
<protein>
    <submittedName>
        <fullName evidence="3 4">Phosphoinositide 3-kinase regulatory subunit 6 isoform X1</fullName>
    </submittedName>
</protein>
<dbReference type="PANTHER" id="PTHR15593">
    <property type="entry name" value="PHOSPHATIDYLINOSITOL 3-KINASE REGULATORY SUBUNIT"/>
    <property type="match status" value="1"/>
</dbReference>
<dbReference type="CTD" id="101886666"/>
<dbReference type="PANTHER" id="PTHR15593:SF1">
    <property type="entry name" value="PHOSPHOINOSITIDE 3-KINASE REGULATORY SUBUNIT 6"/>
    <property type="match status" value="1"/>
</dbReference>
<feature type="region of interest" description="Disordered" evidence="1">
    <location>
        <begin position="342"/>
        <end position="361"/>
    </location>
</feature>
<dbReference type="InterPro" id="IPR019522">
    <property type="entry name" value="PIK3R5/6"/>
</dbReference>
<name>A0A6P8FW49_CLUHA</name>
<reference evidence="3 4" key="1">
    <citation type="submission" date="2025-04" db="UniProtKB">
        <authorList>
            <consortium name="RefSeq"/>
        </authorList>
    </citation>
    <scope>IDENTIFICATION</scope>
</reference>
<sequence>MRQTCSRYVIQKLTVNPCILWVVVQNSGGSMSSAIECNLYRSIQAILKELDCPSQAASTCNRGMLRWTLHKRIENNPSHCVSLLRVLVKELERVERVDYKSRIIPLLHMSAYVVLQSVHIPEDLYERMYISIKKLITLPEPYCTVSLAYAQIMKMEMGTPGLLYQRRLITEQSLKNNSYTLQEKVFVFADPAVFPESLVSAVRADVEFTSPNCGVEGHMQRAVLHCLQATLGRHCHGPRLAQALEGCGVRLRKHFQEVVTAVEESVEAVSCDPGHQRTRLQQTYTDIMNAAKQDPSASGEMCGVPLPCPEISFNSWKQEEQIWNELVNFALMISPCERSFDDDEMEERRGSIMSNDSGIEGDLPAAELSTLSLEPEGASDAQSEQRHSSQFIRWNCVRRMKLSDRMALVRESVRATSRSDPFPHEERNHTGRVLIMGDDRALGRLAKTYLSIRKREARHLLLTKRLNLEMYYIPVSNDPVLVSSEEDSTTAQDNKLTLARFLGSVDPWYDCNINSLGAMMLKLANMQSSSTKGASEPSPFLADIISYYIRTAFQPVHLPIYSIKITFSKLNASPVEDVFVSHVQMDFPEFKSLKASLKGSLRHKRATQLFRGAVVAVNYTKASLSKREVDTGITLRTCSVVIGAAPSSGTKDLNSLSVTFNDLFPRPCMVSAIRTNNIKIQSLEKRPLTVCLDKDSRRTFSDVQSIEITPCLDPGYCLQKSAKSKHTLEEEEEESALSKYMSRTLTLPINTFSGVIH</sequence>
<evidence type="ECO:0000313" key="2">
    <source>
        <dbReference type="Proteomes" id="UP000515152"/>
    </source>
</evidence>
<proteinExistence type="predicted"/>
<dbReference type="GO" id="GO:0005944">
    <property type="term" value="C:phosphatidylinositol 3-kinase complex, class IB"/>
    <property type="evidence" value="ECO:0007669"/>
    <property type="project" value="InterPro"/>
</dbReference>
<dbReference type="RefSeq" id="XP_031427419.1">
    <property type="nucleotide sequence ID" value="XM_031571559.2"/>
</dbReference>
<dbReference type="OrthoDB" id="8781591at2759"/>
<dbReference type="Proteomes" id="UP000515152">
    <property type="component" value="Chromosome 1"/>
</dbReference>
<dbReference type="GO" id="GO:0007186">
    <property type="term" value="P:G protein-coupled receptor signaling pathway"/>
    <property type="evidence" value="ECO:0007669"/>
    <property type="project" value="TreeGrafter"/>
</dbReference>
<dbReference type="RefSeq" id="XP_031427412.1">
    <property type="nucleotide sequence ID" value="XM_031571552.2"/>
</dbReference>
<organism evidence="2 3">
    <name type="scientific">Clupea harengus</name>
    <name type="common">Atlantic herring</name>
    <dbReference type="NCBI Taxonomy" id="7950"/>
    <lineage>
        <taxon>Eukaryota</taxon>
        <taxon>Metazoa</taxon>
        <taxon>Chordata</taxon>
        <taxon>Craniata</taxon>
        <taxon>Vertebrata</taxon>
        <taxon>Euteleostomi</taxon>
        <taxon>Actinopterygii</taxon>
        <taxon>Neopterygii</taxon>
        <taxon>Teleostei</taxon>
        <taxon>Clupei</taxon>
        <taxon>Clupeiformes</taxon>
        <taxon>Clupeoidei</taxon>
        <taxon>Clupeidae</taxon>
        <taxon>Clupea</taxon>
    </lineage>
</organism>
<gene>
    <name evidence="3 4" type="primary">pik3r6b</name>
</gene>